<dbReference type="InterPro" id="IPR008207">
    <property type="entry name" value="Sig_transdc_His_kin_Hpt_dom"/>
</dbReference>
<evidence type="ECO:0000313" key="5">
    <source>
        <dbReference type="Proteomes" id="UP001293718"/>
    </source>
</evidence>
<dbReference type="InterPro" id="IPR036641">
    <property type="entry name" value="HPT_dom_sf"/>
</dbReference>
<dbReference type="SUPFAM" id="SSF47226">
    <property type="entry name" value="Histidine-containing phosphotransfer domain, HPT domain"/>
    <property type="match status" value="1"/>
</dbReference>
<keyword evidence="2" id="KW-0597">Phosphoprotein</keyword>
<protein>
    <submittedName>
        <fullName evidence="4">Hpt domain-containing protein</fullName>
    </submittedName>
</protein>
<sequence>MEGIDPTLVRTALQGNFERYVQLCAQFMEQAQAAPEEITAALNSQDAQAALNTLHSVRGAAVSLGMKRLAAAGSHVKEAIRASRASA</sequence>
<dbReference type="EMBL" id="JAXOJX010000001">
    <property type="protein sequence ID" value="MDZ5455248.1"/>
    <property type="molecule type" value="Genomic_DNA"/>
</dbReference>
<dbReference type="Proteomes" id="UP001293718">
    <property type="component" value="Unassembled WGS sequence"/>
</dbReference>
<dbReference type="PROSITE" id="PS50894">
    <property type="entry name" value="HPT"/>
    <property type="match status" value="1"/>
</dbReference>
<dbReference type="Gene3D" id="1.20.120.160">
    <property type="entry name" value="HPT domain"/>
    <property type="match status" value="1"/>
</dbReference>
<dbReference type="Pfam" id="PF01627">
    <property type="entry name" value="Hpt"/>
    <property type="match status" value="1"/>
</dbReference>
<evidence type="ECO:0000256" key="2">
    <source>
        <dbReference type="PROSITE-ProRule" id="PRU00110"/>
    </source>
</evidence>
<keyword evidence="1" id="KW-0902">Two-component regulatory system</keyword>
<dbReference type="RefSeq" id="WP_322463943.1">
    <property type="nucleotide sequence ID" value="NZ_JAXOJX010000001.1"/>
</dbReference>
<evidence type="ECO:0000256" key="1">
    <source>
        <dbReference type="ARBA" id="ARBA00023012"/>
    </source>
</evidence>
<reference evidence="4 5" key="1">
    <citation type="submission" date="2023-11" db="EMBL/GenBank/DDBJ databases">
        <title>Draft genome of Azohydromonas lata strain H1 (DSM1123), a polyhydroxyalkanoate producer.</title>
        <authorList>
            <person name="Traversa D."/>
            <person name="D'Addabbo P."/>
            <person name="Pazzani C."/>
            <person name="Manzari C."/>
            <person name="Chiara M."/>
            <person name="Scrascia M."/>
        </authorList>
    </citation>
    <scope>NUCLEOTIDE SEQUENCE [LARGE SCALE GENOMIC DNA]</scope>
    <source>
        <strain evidence="4 5">H1</strain>
        <plasmid evidence="4">unnamed</plasmid>
    </source>
</reference>
<accession>A0ABU5I837</accession>
<gene>
    <name evidence="4" type="ORF">SM757_01545</name>
</gene>
<comment type="caution">
    <text evidence="4">The sequence shown here is derived from an EMBL/GenBank/DDBJ whole genome shotgun (WGS) entry which is preliminary data.</text>
</comment>
<organism evidence="4 5">
    <name type="scientific">Azohydromonas lata</name>
    <dbReference type="NCBI Taxonomy" id="45677"/>
    <lineage>
        <taxon>Bacteria</taxon>
        <taxon>Pseudomonadati</taxon>
        <taxon>Pseudomonadota</taxon>
        <taxon>Betaproteobacteria</taxon>
        <taxon>Burkholderiales</taxon>
        <taxon>Sphaerotilaceae</taxon>
        <taxon>Azohydromonas</taxon>
    </lineage>
</organism>
<name>A0ABU5I837_9BURK</name>
<feature type="domain" description="HPt" evidence="3">
    <location>
        <begin position="16"/>
        <end position="87"/>
    </location>
</feature>
<feature type="modified residue" description="Phosphohistidine" evidence="2">
    <location>
        <position position="55"/>
    </location>
</feature>
<keyword evidence="5" id="KW-1185">Reference proteome</keyword>
<keyword evidence="4" id="KW-0614">Plasmid</keyword>
<proteinExistence type="predicted"/>
<evidence type="ECO:0000259" key="3">
    <source>
        <dbReference type="PROSITE" id="PS50894"/>
    </source>
</evidence>
<evidence type="ECO:0000313" key="4">
    <source>
        <dbReference type="EMBL" id="MDZ5455248.1"/>
    </source>
</evidence>
<geneLocation type="plasmid" evidence="4">
    <name>unnamed</name>
</geneLocation>